<feature type="region of interest" description="Disordered" evidence="1">
    <location>
        <begin position="100"/>
        <end position="138"/>
    </location>
</feature>
<evidence type="ECO:0000259" key="2">
    <source>
        <dbReference type="Pfam" id="PF04492"/>
    </source>
</evidence>
<organism evidence="3">
    <name type="scientific">hydrothermal vent metagenome</name>
    <dbReference type="NCBI Taxonomy" id="652676"/>
    <lineage>
        <taxon>unclassified sequences</taxon>
        <taxon>metagenomes</taxon>
        <taxon>ecological metagenomes</taxon>
    </lineage>
</organism>
<dbReference type="GO" id="GO:0006260">
    <property type="term" value="P:DNA replication"/>
    <property type="evidence" value="ECO:0007669"/>
    <property type="project" value="InterPro"/>
</dbReference>
<dbReference type="EMBL" id="UOFO01000001">
    <property type="protein sequence ID" value="VAW83075.1"/>
    <property type="molecule type" value="Genomic_DNA"/>
</dbReference>
<protein>
    <recommendedName>
        <fullName evidence="2">Bacteriophage lambda Replication protein O N-terminal domain-containing protein</fullName>
    </recommendedName>
</protein>
<sequence>MSLFRTLSEAALIANLSKNEAKVFIALLNQTLGFGKSFDHLTYKRLAQLTGIRLDRLYEAVDGVIDAGLFEQETSSYYDYRYQIAEKFLKQSPIFFTPHLPKNGNNLPKEEDLSVPQNDPPKNGDIHNNTSTSFNPTKSIPQQTAVEYEKSPPPSSVNLPATIEPQHQATCLNALKDLSPEQQRRVIETFEIKGKHETIYNPVGLLIVLAKAEREGRLIIPKINHHPSHRAFDAVEKPIKNDENKDSSVLEDRMGKLNWLK</sequence>
<feature type="domain" description="Bacteriophage lambda Replication protein O N-terminal" evidence="2">
    <location>
        <begin position="3"/>
        <end position="73"/>
    </location>
</feature>
<evidence type="ECO:0000313" key="3">
    <source>
        <dbReference type="EMBL" id="VAW83075.1"/>
    </source>
</evidence>
<dbReference type="Gene3D" id="1.10.10.10">
    <property type="entry name" value="Winged helix-like DNA-binding domain superfamily/Winged helix DNA-binding domain"/>
    <property type="match status" value="1"/>
</dbReference>
<name>A0A3B0YQ99_9ZZZZ</name>
<dbReference type="AlphaFoldDB" id="A0A3B0YQ99"/>
<reference evidence="3" key="1">
    <citation type="submission" date="2018-06" db="EMBL/GenBank/DDBJ databases">
        <authorList>
            <person name="Zhirakovskaya E."/>
        </authorList>
    </citation>
    <scope>NUCLEOTIDE SEQUENCE</scope>
</reference>
<feature type="non-terminal residue" evidence="3">
    <location>
        <position position="261"/>
    </location>
</feature>
<gene>
    <name evidence="3" type="ORF">MNBD_GAMMA16-853</name>
</gene>
<dbReference type="InterPro" id="IPR036388">
    <property type="entry name" value="WH-like_DNA-bd_sf"/>
</dbReference>
<dbReference type="Pfam" id="PF04492">
    <property type="entry name" value="Phage_rep_O"/>
    <property type="match status" value="1"/>
</dbReference>
<dbReference type="InterPro" id="IPR006497">
    <property type="entry name" value="Phage_lambda_VrpO_N"/>
</dbReference>
<proteinExistence type="predicted"/>
<feature type="compositionally biased region" description="Polar residues" evidence="1">
    <location>
        <begin position="126"/>
        <end position="138"/>
    </location>
</feature>
<accession>A0A3B0YQ99</accession>
<evidence type="ECO:0000256" key="1">
    <source>
        <dbReference type="SAM" id="MobiDB-lite"/>
    </source>
</evidence>